<dbReference type="InterPro" id="IPR050600">
    <property type="entry name" value="SETD3_SETD6_MTase"/>
</dbReference>
<feature type="domain" description="SET" evidence="4">
    <location>
        <begin position="26"/>
        <end position="303"/>
    </location>
</feature>
<comment type="caution">
    <text evidence="5">The sequence shown here is derived from an EMBL/GenBank/DDBJ whole genome shotgun (WGS) entry which is preliminary data.</text>
</comment>
<dbReference type="PANTHER" id="PTHR13271:SF47">
    <property type="entry name" value="ACTIN-HISTIDINE N-METHYLTRANSFERASE"/>
    <property type="match status" value="1"/>
</dbReference>
<dbReference type="PANTHER" id="PTHR13271">
    <property type="entry name" value="UNCHARACTERIZED PUTATIVE METHYLTRANSFERASE"/>
    <property type="match status" value="1"/>
</dbReference>
<organism evidence="5 6">
    <name type="scientific">Puccinia graminis f. sp. tritici</name>
    <dbReference type="NCBI Taxonomy" id="56615"/>
    <lineage>
        <taxon>Eukaryota</taxon>
        <taxon>Fungi</taxon>
        <taxon>Dikarya</taxon>
        <taxon>Basidiomycota</taxon>
        <taxon>Pucciniomycotina</taxon>
        <taxon>Pucciniomycetes</taxon>
        <taxon>Pucciniales</taxon>
        <taxon>Pucciniaceae</taxon>
        <taxon>Puccinia</taxon>
    </lineage>
</organism>
<keyword evidence="2" id="KW-0808">Transferase</keyword>
<dbReference type="Gene3D" id="3.90.1410.10">
    <property type="entry name" value="set domain protein methyltransferase, domain 1"/>
    <property type="match status" value="1"/>
</dbReference>
<reference evidence="5 6" key="1">
    <citation type="submission" date="2019-05" db="EMBL/GenBank/DDBJ databases">
        <title>Emergence of the Ug99 lineage of the wheat stem rust pathogen through somatic hybridization.</title>
        <authorList>
            <person name="Li F."/>
            <person name="Upadhyaya N.M."/>
            <person name="Sperschneider J."/>
            <person name="Matny O."/>
            <person name="Nguyen-Phuc H."/>
            <person name="Mago R."/>
            <person name="Raley C."/>
            <person name="Miller M.E."/>
            <person name="Silverstein K.A.T."/>
            <person name="Henningsen E."/>
            <person name="Hirsch C.D."/>
            <person name="Visser B."/>
            <person name="Pretorius Z.A."/>
            <person name="Steffenson B.J."/>
            <person name="Schwessinger B."/>
            <person name="Dodds P.N."/>
            <person name="Figueroa M."/>
        </authorList>
    </citation>
    <scope>NUCLEOTIDE SEQUENCE [LARGE SCALE GENOMIC DNA]</scope>
    <source>
        <strain evidence="5">21-0</strain>
    </source>
</reference>
<dbReference type="Proteomes" id="UP000324748">
    <property type="component" value="Unassembled WGS sequence"/>
</dbReference>
<dbReference type="GO" id="GO:0016279">
    <property type="term" value="F:protein-lysine N-methyltransferase activity"/>
    <property type="evidence" value="ECO:0007669"/>
    <property type="project" value="UniProtKB-ARBA"/>
</dbReference>
<accession>A0A5B0NLR4</accession>
<name>A0A5B0NLR4_PUCGR</name>
<gene>
    <name evidence="5" type="ORF">PGT21_028346</name>
</gene>
<proteinExistence type="predicted"/>
<dbReference type="GO" id="GO:0032259">
    <property type="term" value="P:methylation"/>
    <property type="evidence" value="ECO:0007669"/>
    <property type="project" value="UniProtKB-KW"/>
</dbReference>
<dbReference type="InterPro" id="IPR001214">
    <property type="entry name" value="SET_dom"/>
</dbReference>
<protein>
    <recommendedName>
        <fullName evidence="4">SET domain-containing protein</fullName>
    </recommendedName>
</protein>
<evidence type="ECO:0000256" key="2">
    <source>
        <dbReference type="ARBA" id="ARBA00022679"/>
    </source>
</evidence>
<dbReference type="InterPro" id="IPR046341">
    <property type="entry name" value="SET_dom_sf"/>
</dbReference>
<evidence type="ECO:0000313" key="5">
    <source>
        <dbReference type="EMBL" id="KAA1089733.1"/>
    </source>
</evidence>
<dbReference type="OrthoDB" id="341421at2759"/>
<keyword evidence="3" id="KW-0949">S-adenosyl-L-methionine</keyword>
<evidence type="ECO:0000259" key="4">
    <source>
        <dbReference type="PROSITE" id="PS50280"/>
    </source>
</evidence>
<evidence type="ECO:0000313" key="6">
    <source>
        <dbReference type="Proteomes" id="UP000324748"/>
    </source>
</evidence>
<keyword evidence="1" id="KW-0489">Methyltransferase</keyword>
<evidence type="ECO:0000256" key="1">
    <source>
        <dbReference type="ARBA" id="ARBA00022603"/>
    </source>
</evidence>
<dbReference type="SUPFAM" id="SSF82199">
    <property type="entry name" value="SET domain"/>
    <property type="match status" value="1"/>
</dbReference>
<dbReference type="EMBL" id="VSWC01000093">
    <property type="protein sequence ID" value="KAA1089733.1"/>
    <property type="molecule type" value="Genomic_DNA"/>
</dbReference>
<sequence>MTQQTSQEWIDLLEWLQRNDTNTGEFKATMRSSTSKGRSLVATEDIEESTSILCLPRSVLLDTKTIPLEFVEKHCLELTSTQALSLFLTVYRSSRRNCADPDRFEYPFGCYLSTLPDDLSGIPSVWQLRAVFGKMDEIDPTDLAQLDRLQTHVRPAPPPTDSINPFDFYQLMTPTTINQAEEVLLRFIDDWAALVPTLRDCYPDARLWDLLWAWLIVNTRCVSFNIGAKKMADNISLAPAFDMANHSPISRVTAVANEQTLTMYSTQPAGLGPMNPALNFPHSSPSDQPCMIRKGQEITFSYGPHANSTLLTEYGFVASEPNPWDSIDVTDHIVALFDRSDPTHLKKIELLKNTDYWEDYTIQCDPLESSHRNLVALRLLHTPEGRFSEWEAHIDGLADELSRDIEQAVRRTLDELFDQLQAKSRALVQKLEGPDICFAKFGLSVYSAQCLVTLAANELKALSSYSPSTD</sequence>
<evidence type="ECO:0000256" key="3">
    <source>
        <dbReference type="ARBA" id="ARBA00022691"/>
    </source>
</evidence>
<dbReference type="PROSITE" id="PS50280">
    <property type="entry name" value="SET"/>
    <property type="match status" value="1"/>
</dbReference>
<keyword evidence="6" id="KW-1185">Reference proteome</keyword>
<dbReference type="AlphaFoldDB" id="A0A5B0NLR4"/>